<dbReference type="eggNOG" id="COG3903">
    <property type="taxonomic scope" value="Bacteria"/>
</dbReference>
<evidence type="ECO:0000313" key="3">
    <source>
        <dbReference type="Proteomes" id="UP000001302"/>
    </source>
</evidence>
<dbReference type="InterPro" id="IPR047740">
    <property type="entry name" value="SMEK_dom"/>
</dbReference>
<gene>
    <name evidence="2" type="ordered locus">PB2503_06012</name>
</gene>
<protein>
    <recommendedName>
        <fullName evidence="1">SMEK domain-containing protein</fullName>
    </recommendedName>
</protein>
<reference evidence="3" key="1">
    <citation type="submission" date="2010-08" db="EMBL/GenBank/DDBJ databases">
        <title>Genome sequence of Parvularcula bermudensis HTCC2503.</title>
        <authorList>
            <person name="Kang D.-M."/>
            <person name="Oh H.-M."/>
            <person name="Cho J.-C."/>
        </authorList>
    </citation>
    <scope>NUCLEOTIDE SEQUENCE [LARGE SCALE GENOMIC DNA]</scope>
    <source>
        <strain evidence="3">ATCC BAA-594 / HTCC2503 / KCTC 12087</strain>
    </source>
</reference>
<dbReference type="AlphaFoldDB" id="E0TH33"/>
<dbReference type="HOGENOM" id="CLU_044704_0_0_5"/>
<dbReference type="Pfam" id="PF21941">
    <property type="entry name" value="SMEK_N"/>
    <property type="match status" value="1"/>
</dbReference>
<organism evidence="2 3">
    <name type="scientific">Parvularcula bermudensis (strain ATCC BAA-594 / HTCC2503 / KCTC 12087)</name>
    <dbReference type="NCBI Taxonomy" id="314260"/>
    <lineage>
        <taxon>Bacteria</taxon>
        <taxon>Pseudomonadati</taxon>
        <taxon>Pseudomonadota</taxon>
        <taxon>Alphaproteobacteria</taxon>
        <taxon>Parvularculales</taxon>
        <taxon>Parvularculaceae</taxon>
        <taxon>Parvularcula</taxon>
    </lineage>
</organism>
<dbReference type="STRING" id="314260.PB2503_06012"/>
<accession>E0TH33</accession>
<reference evidence="2 3" key="2">
    <citation type="journal article" date="2011" name="J. Bacteriol.">
        <title>Complete genome sequence of strain HTCC2503T of Parvularcula bermudensis, the type species of the order "Parvularculales" in the class Alphaproteobacteria.</title>
        <authorList>
            <person name="Oh H.M."/>
            <person name="Kang I."/>
            <person name="Vergin K.L."/>
            <person name="Kang D."/>
            <person name="Rhee K.H."/>
            <person name="Giovannoni S.J."/>
            <person name="Cho J.C."/>
        </authorList>
    </citation>
    <scope>NUCLEOTIDE SEQUENCE [LARGE SCALE GENOMIC DNA]</scope>
    <source>
        <strain evidence="3">ATCC BAA-594 / HTCC2503 / KCTC 12087</strain>
    </source>
</reference>
<keyword evidence="3" id="KW-1185">Reference proteome</keyword>
<dbReference type="EMBL" id="CP002156">
    <property type="protein sequence ID" value="ADM09273.1"/>
    <property type="molecule type" value="Genomic_DNA"/>
</dbReference>
<name>E0TH33_PARBH</name>
<feature type="domain" description="SMEK" evidence="1">
    <location>
        <begin position="2"/>
        <end position="124"/>
    </location>
</feature>
<evidence type="ECO:0000259" key="1">
    <source>
        <dbReference type="Pfam" id="PF21941"/>
    </source>
</evidence>
<dbReference type="KEGG" id="pbr:PB2503_06012"/>
<dbReference type="NCBIfam" id="NF033859">
    <property type="entry name" value="SMEK_N"/>
    <property type="match status" value="1"/>
</dbReference>
<dbReference type="Proteomes" id="UP000001302">
    <property type="component" value="Chromosome"/>
</dbReference>
<evidence type="ECO:0000313" key="2">
    <source>
        <dbReference type="EMBL" id="ADM09273.1"/>
    </source>
</evidence>
<sequence length="456" mass="52473">MGHFDINKICEDLVCGLIRELYGFDGLRNLNAEEKQNFPGIDLADDRARVAIQVTSDRSLDKIKDTLAKCVKYKHYEKYDRIIVYILTKKQASYSSDPIDAICADRFDFSTRNDILDSRDISTKAATAEPNRLKAAYELLLAYTRGSDVGLADQDFDPPQEPEEVLSTNLVELYFPPTLFIAEIRPELLESAKGRKLKNHRKAIKDYCRKNGIGTPSDFEASSGRLITFHDLEADDCPFRHLIDEGTIEPLAPSDYYAIDEPHERIFKSLLRFVLQQKLYRHGVLWQHNEGKFIFLPHKPHQNKRTEAWVGQKASSRMVFERKFKTAKKGDVLSTRHLAFSVDFLLLDAEWFVSLTPDWFFSYGDDYRRSIYGDKPLAGLKRMEKNRSVYDQFRFLASWLESIDREDLFSDDSESSPSLSFSSPLKIKGGRSLDEQLWEPLHVPAEDVGQERLGAF</sequence>
<proteinExistence type="predicted"/>